<evidence type="ECO:0000259" key="2">
    <source>
        <dbReference type="PROSITE" id="PS51462"/>
    </source>
</evidence>
<evidence type="ECO:0000313" key="3">
    <source>
        <dbReference type="EMBL" id="KAL3785443.1"/>
    </source>
</evidence>
<sequence>MVGRNGIIILRNRGWNSVAPSLDLLRNRTTMSHGGGGASQHSTHDVGRSETGTSSPRPPTLVQRILALDRSSELAQQYTPLILFHPDETPDDVQNGAPRTGDSYSYVAVGHAHKSLVDSTLIHCEDDDGVPIFVRDRLPNRFGIMTDVLRLSVDSQIRDDAREFRSRDGDSEYNGCPYDRPELFRKRTIAFAHVTDHLLSTGIISHKHSDAYPIYPFAGGEDTAVNEKTVLAHVNRSTAPYLGIDSVGVHLNCYVCHREGEHRGATGSPVNAKKIGGVWLAKRSPTKSHHPNYWDSTVAGGQPAGLSLVDNIVKEAQEEAGVPSTWIQGESSVTSDTKFSDHTNDPLTITTAKPDGTCMKRSMYYSCDLQVPHGWTPTPVDGEVSEFRLYSMKELEEELRHGDSVRPAIRAVLLDFMIRHDALGRDEKVCNLRDAMRRERLLLW</sequence>
<protein>
    <recommendedName>
        <fullName evidence="2">Nudix hydrolase domain-containing protein</fullName>
    </recommendedName>
</protein>
<dbReference type="CDD" id="cd03676">
    <property type="entry name" value="NUDIX_Tnr3_like"/>
    <property type="match status" value="1"/>
</dbReference>
<dbReference type="SUPFAM" id="SSF55811">
    <property type="entry name" value="Nudix"/>
    <property type="match status" value="1"/>
</dbReference>
<feature type="region of interest" description="Disordered" evidence="1">
    <location>
        <begin position="28"/>
        <end position="60"/>
    </location>
</feature>
<organism evidence="3 4">
    <name type="scientific">Stephanodiscus triporus</name>
    <dbReference type="NCBI Taxonomy" id="2934178"/>
    <lineage>
        <taxon>Eukaryota</taxon>
        <taxon>Sar</taxon>
        <taxon>Stramenopiles</taxon>
        <taxon>Ochrophyta</taxon>
        <taxon>Bacillariophyta</taxon>
        <taxon>Coscinodiscophyceae</taxon>
        <taxon>Thalassiosirophycidae</taxon>
        <taxon>Stephanodiscales</taxon>
        <taxon>Stephanodiscaceae</taxon>
        <taxon>Stephanodiscus</taxon>
    </lineage>
</organism>
<dbReference type="EMBL" id="JALLAZ020000889">
    <property type="protein sequence ID" value="KAL3785443.1"/>
    <property type="molecule type" value="Genomic_DNA"/>
</dbReference>
<reference evidence="3 4" key="1">
    <citation type="submission" date="2024-10" db="EMBL/GenBank/DDBJ databases">
        <title>Updated reference genomes for cyclostephanoid diatoms.</title>
        <authorList>
            <person name="Roberts W.R."/>
            <person name="Alverson A.J."/>
        </authorList>
    </citation>
    <scope>NUCLEOTIDE SEQUENCE [LARGE SCALE GENOMIC DNA]</scope>
    <source>
        <strain evidence="3 4">AJA276-08</strain>
    </source>
</reference>
<dbReference type="PROSITE" id="PS51462">
    <property type="entry name" value="NUDIX"/>
    <property type="match status" value="1"/>
</dbReference>
<dbReference type="Proteomes" id="UP001530315">
    <property type="component" value="Unassembled WGS sequence"/>
</dbReference>
<dbReference type="Gene3D" id="3.90.79.10">
    <property type="entry name" value="Nucleoside Triphosphate Pyrophosphohydrolase"/>
    <property type="match status" value="1"/>
</dbReference>
<proteinExistence type="predicted"/>
<evidence type="ECO:0000313" key="4">
    <source>
        <dbReference type="Proteomes" id="UP001530315"/>
    </source>
</evidence>
<dbReference type="Pfam" id="PF00293">
    <property type="entry name" value="NUDIX"/>
    <property type="match status" value="1"/>
</dbReference>
<dbReference type="InterPro" id="IPR015797">
    <property type="entry name" value="NUDIX_hydrolase-like_dom_sf"/>
</dbReference>
<comment type="caution">
    <text evidence="3">The sequence shown here is derived from an EMBL/GenBank/DDBJ whole genome shotgun (WGS) entry which is preliminary data.</text>
</comment>
<gene>
    <name evidence="3" type="ORF">ACHAW5_010923</name>
</gene>
<dbReference type="AlphaFoldDB" id="A0ABD3PBQ1"/>
<keyword evidence="4" id="KW-1185">Reference proteome</keyword>
<dbReference type="InterPro" id="IPR000086">
    <property type="entry name" value="NUDIX_hydrolase_dom"/>
</dbReference>
<feature type="domain" description="Nudix hydrolase" evidence="2">
    <location>
        <begin position="260"/>
        <end position="418"/>
    </location>
</feature>
<name>A0ABD3PBQ1_9STRA</name>
<evidence type="ECO:0000256" key="1">
    <source>
        <dbReference type="SAM" id="MobiDB-lite"/>
    </source>
</evidence>
<accession>A0ABD3PBQ1</accession>